<dbReference type="Proteomes" id="UP000682733">
    <property type="component" value="Unassembled WGS sequence"/>
</dbReference>
<dbReference type="InterPro" id="IPR017452">
    <property type="entry name" value="GPCR_Rhodpsn_7TM"/>
</dbReference>
<feature type="disulfide bond" evidence="8">
    <location>
        <begin position="723"/>
        <end position="738"/>
    </location>
</feature>
<feature type="disulfide bond" evidence="7">
    <location>
        <begin position="1087"/>
        <end position="1096"/>
    </location>
</feature>
<evidence type="ECO:0000256" key="4">
    <source>
        <dbReference type="ARBA" id="ARBA00022989"/>
    </source>
</evidence>
<dbReference type="PROSITE" id="PS50068">
    <property type="entry name" value="LDLRA_2"/>
    <property type="match status" value="6"/>
</dbReference>
<dbReference type="InterPro" id="IPR002172">
    <property type="entry name" value="LDrepeatLR_classA_rpt"/>
</dbReference>
<dbReference type="SMART" id="SM00192">
    <property type="entry name" value="LDLa"/>
    <property type="match status" value="7"/>
</dbReference>
<feature type="domain" description="EGF-like" evidence="10">
    <location>
        <begin position="1058"/>
        <end position="1097"/>
    </location>
</feature>
<dbReference type="Gene3D" id="4.10.400.10">
    <property type="entry name" value="Low-density Lipoprotein Receptor"/>
    <property type="match status" value="2"/>
</dbReference>
<keyword evidence="5 9" id="KW-0472">Membrane</keyword>
<dbReference type="PRINTS" id="PR00261">
    <property type="entry name" value="LDLRECEPTOR"/>
</dbReference>
<dbReference type="EMBL" id="CAJOBA010001399">
    <property type="protein sequence ID" value="CAF3593618.1"/>
    <property type="molecule type" value="Genomic_DNA"/>
</dbReference>
<feature type="disulfide bond" evidence="8">
    <location>
        <begin position="619"/>
        <end position="634"/>
    </location>
</feature>
<comment type="subcellular location">
    <subcellularLocation>
        <location evidence="1">Membrane</location>
        <topology evidence="1">Single-pass membrane protein</topology>
    </subcellularLocation>
</comment>
<accession>A0A8S2D5R0</accession>
<dbReference type="Gene3D" id="1.20.1070.10">
    <property type="entry name" value="Rhodopsin 7-helix transmembrane proteins"/>
    <property type="match status" value="1"/>
</dbReference>
<dbReference type="InterPro" id="IPR050685">
    <property type="entry name" value="LDLR"/>
</dbReference>
<dbReference type="GO" id="GO:0004930">
    <property type="term" value="F:G protein-coupled receptor activity"/>
    <property type="evidence" value="ECO:0007669"/>
    <property type="project" value="InterPro"/>
</dbReference>
<evidence type="ECO:0000313" key="12">
    <source>
        <dbReference type="EMBL" id="CAF0809815.1"/>
    </source>
</evidence>
<evidence type="ECO:0000259" key="10">
    <source>
        <dbReference type="PROSITE" id="PS50026"/>
    </source>
</evidence>
<feature type="disulfide bond" evidence="8">
    <location>
        <begin position="194"/>
        <end position="212"/>
    </location>
</feature>
<dbReference type="SUPFAM" id="SSF57424">
    <property type="entry name" value="LDL receptor-like module"/>
    <property type="match status" value="2"/>
</dbReference>
<feature type="domain" description="G-protein coupled receptors family 1 profile" evidence="11">
    <location>
        <begin position="1342"/>
        <end position="1610"/>
    </location>
</feature>
<evidence type="ECO:0000313" key="13">
    <source>
        <dbReference type="EMBL" id="CAF3593618.1"/>
    </source>
</evidence>
<feature type="disulfide bond" evidence="8">
    <location>
        <begin position="770"/>
        <end position="785"/>
    </location>
</feature>
<feature type="transmembrane region" description="Helical" evidence="9">
    <location>
        <begin position="1593"/>
        <end position="1612"/>
    </location>
</feature>
<feature type="domain" description="EGF-like" evidence="10">
    <location>
        <begin position="1253"/>
        <end position="1294"/>
    </location>
</feature>
<name>A0A8S2D5R0_9BILA</name>
<dbReference type="InterPro" id="IPR036055">
    <property type="entry name" value="LDL_receptor-like_sf"/>
</dbReference>
<keyword evidence="2 9" id="KW-0812">Transmembrane</keyword>
<proteinExistence type="predicted"/>
<feature type="transmembrane region" description="Helical" evidence="9">
    <location>
        <begin position="1398"/>
        <end position="1426"/>
    </location>
</feature>
<dbReference type="EMBL" id="CAJNOK010001399">
    <property type="protein sequence ID" value="CAF0809815.1"/>
    <property type="molecule type" value="Genomic_DNA"/>
</dbReference>
<feature type="transmembrane region" description="Helical" evidence="9">
    <location>
        <begin position="1362"/>
        <end position="1386"/>
    </location>
</feature>
<feature type="disulfide bond" evidence="7">
    <location>
        <begin position="1046"/>
        <end position="1055"/>
    </location>
</feature>
<protein>
    <submittedName>
        <fullName evidence="12">Uncharacterized protein</fullName>
    </submittedName>
</protein>
<gene>
    <name evidence="12" type="ORF">OVA965_LOCUS5087</name>
    <name evidence="13" type="ORF">TMI583_LOCUS5085</name>
</gene>
<dbReference type="InterPro" id="IPR000276">
    <property type="entry name" value="GPCR_Rhodpsn"/>
</dbReference>
<evidence type="ECO:0000256" key="6">
    <source>
        <dbReference type="ARBA" id="ARBA00023157"/>
    </source>
</evidence>
<keyword evidence="3" id="KW-0677">Repeat</keyword>
<dbReference type="Proteomes" id="UP000677228">
    <property type="component" value="Unassembled WGS sequence"/>
</dbReference>
<feature type="domain" description="EGF-like" evidence="10">
    <location>
        <begin position="1019"/>
        <end position="1056"/>
    </location>
</feature>
<evidence type="ECO:0000256" key="5">
    <source>
        <dbReference type="ARBA" id="ARBA00023136"/>
    </source>
</evidence>
<feature type="transmembrane region" description="Helical" evidence="9">
    <location>
        <begin position="1446"/>
        <end position="1467"/>
    </location>
</feature>
<dbReference type="PANTHER" id="PTHR24270">
    <property type="entry name" value="LOW-DENSITY LIPOPROTEIN RECEPTOR-RELATED"/>
    <property type="match status" value="1"/>
</dbReference>
<evidence type="ECO:0000259" key="11">
    <source>
        <dbReference type="PROSITE" id="PS50262"/>
    </source>
</evidence>
<dbReference type="PROSITE" id="PS01186">
    <property type="entry name" value="EGF_2"/>
    <property type="match status" value="2"/>
</dbReference>
<dbReference type="InterPro" id="IPR000742">
    <property type="entry name" value="EGF"/>
</dbReference>
<feature type="disulfide bond" evidence="7">
    <location>
        <begin position="1005"/>
        <end position="1014"/>
    </location>
</feature>
<feature type="transmembrane region" description="Helical" evidence="9">
    <location>
        <begin position="1497"/>
        <end position="1522"/>
    </location>
</feature>
<evidence type="ECO:0000256" key="9">
    <source>
        <dbReference type="SAM" id="Phobius"/>
    </source>
</evidence>
<evidence type="ECO:0000313" key="14">
    <source>
        <dbReference type="Proteomes" id="UP000677228"/>
    </source>
</evidence>
<keyword evidence="7" id="KW-0245">EGF-like domain</keyword>
<dbReference type="SUPFAM" id="SSF57196">
    <property type="entry name" value="EGF/Laminin"/>
    <property type="match status" value="4"/>
</dbReference>
<dbReference type="PROSITE" id="PS00022">
    <property type="entry name" value="EGF_1"/>
    <property type="match status" value="4"/>
</dbReference>
<evidence type="ECO:0000256" key="3">
    <source>
        <dbReference type="ARBA" id="ARBA00022737"/>
    </source>
</evidence>
<evidence type="ECO:0000256" key="1">
    <source>
        <dbReference type="ARBA" id="ARBA00004167"/>
    </source>
</evidence>
<feature type="disulfide bond" evidence="7">
    <location>
        <begin position="1284"/>
        <end position="1293"/>
    </location>
</feature>
<organism evidence="12 14">
    <name type="scientific">Didymodactylos carnosus</name>
    <dbReference type="NCBI Taxonomy" id="1234261"/>
    <lineage>
        <taxon>Eukaryota</taxon>
        <taxon>Metazoa</taxon>
        <taxon>Spiralia</taxon>
        <taxon>Gnathifera</taxon>
        <taxon>Rotifera</taxon>
        <taxon>Eurotatoria</taxon>
        <taxon>Bdelloidea</taxon>
        <taxon>Philodinida</taxon>
        <taxon>Philodinidae</taxon>
        <taxon>Didymodactylos</taxon>
    </lineage>
</organism>
<dbReference type="PROSITE" id="PS50026">
    <property type="entry name" value="EGF_3"/>
    <property type="match status" value="4"/>
</dbReference>
<reference evidence="12" key="1">
    <citation type="submission" date="2021-02" db="EMBL/GenBank/DDBJ databases">
        <authorList>
            <person name="Nowell W R."/>
        </authorList>
    </citation>
    <scope>NUCLEOTIDE SEQUENCE</scope>
</reference>
<dbReference type="Pfam" id="PF00057">
    <property type="entry name" value="Ldl_recept_a"/>
    <property type="match status" value="1"/>
</dbReference>
<keyword evidence="4 9" id="KW-1133">Transmembrane helix</keyword>
<evidence type="ECO:0000256" key="7">
    <source>
        <dbReference type="PROSITE-ProRule" id="PRU00076"/>
    </source>
</evidence>
<keyword evidence="6 7" id="KW-1015">Disulfide bond</keyword>
<comment type="caution">
    <text evidence="12">The sequence shown here is derived from an EMBL/GenBank/DDBJ whole genome shotgun (WGS) entry which is preliminary data.</text>
</comment>
<feature type="transmembrane region" description="Helical" evidence="9">
    <location>
        <begin position="1327"/>
        <end position="1350"/>
    </location>
</feature>
<evidence type="ECO:0000256" key="8">
    <source>
        <dbReference type="PROSITE-ProRule" id="PRU00124"/>
    </source>
</evidence>
<dbReference type="SMART" id="SM00181">
    <property type="entry name" value="EGF"/>
    <property type="match status" value="4"/>
</dbReference>
<dbReference type="CDD" id="cd00112">
    <property type="entry name" value="LDLa"/>
    <property type="match status" value="2"/>
</dbReference>
<dbReference type="Pfam" id="PF00001">
    <property type="entry name" value="7tm_1"/>
    <property type="match status" value="1"/>
</dbReference>
<dbReference type="SUPFAM" id="SSF81321">
    <property type="entry name" value="Family A G protein-coupled receptor-like"/>
    <property type="match status" value="1"/>
</dbReference>
<dbReference type="GO" id="GO:0005886">
    <property type="term" value="C:plasma membrane"/>
    <property type="evidence" value="ECO:0007669"/>
    <property type="project" value="TreeGrafter"/>
</dbReference>
<evidence type="ECO:0000256" key="2">
    <source>
        <dbReference type="ARBA" id="ARBA00022692"/>
    </source>
</evidence>
<feature type="domain" description="EGF-like" evidence="10">
    <location>
        <begin position="979"/>
        <end position="1015"/>
    </location>
</feature>
<comment type="caution">
    <text evidence="7">Lacks conserved residue(s) required for the propagation of feature annotation.</text>
</comment>
<dbReference type="Gene3D" id="2.10.25.10">
    <property type="entry name" value="Laminin"/>
    <property type="match status" value="4"/>
</dbReference>
<sequence length="1636" mass="189688">MDCCTNIIIILLLTIQLTVRTYGNFLLYQTKFPDHNHYDCLYSYKTNSNISQQRLMGWQLIPYCIRRPISNEIDDIRKNSTLCYGTLYSFRQLKSFNIISQNLFDWYASNDIINDYEKYLSQHTVSNSEQLFCNCSDGWFGTQCQYRILSDDKGESFDNIITQQFALKPTFAYMKRIEVDEKNISLTCYIGLQCNSTLCLDWRQICDGIVDCEQAEDEQNYTKLELNVCDTKTEFRCKNGMCIDKIFTFDHVCDCMDECSDEQEQYALSYSTCYKSAKMTCEEHYCNPLEFSCGDGECKQNPSFRCNSGRDILYLSAVNIPASSASAKEIMCWKILSCMKCSSTIFQTKIENCNIICDYTNCQVTFNKKPCYPVYSYPPKPVLFPFIRLVYRTILCTQYPPYLAPNICYDVNITCKNLKPTQIDTNTALCNYQGDFSSNGVPDWNYLFEWIKRIFAGCSHPSIPKWHIDCSLPGTYNCRDRCISEYRILDGHNDCVGSHKLIVSPLPTLDDEQVTNISCKLNLTNPRFKCLKTDKCILRRQLLDGISQCKDNSDETFPIKCTELDDIGCQYLRGDELLLSSYINFREYCNGFTHEYYYLKNETDETDCNELCLTDYTLCDGVWNCLNGRDELDCPNRIVESSIKNDIAECEINEHYCFKLNLNGTVDLTCLPIEQANNDIIDCLGSYDERKYCRDQNISLQLETLRGFRCWNSNICIHAIKVCDGVTDCPSNDDEMICPWKKFKCFIPLIYDTILCKETGVCISASRHRCTGKFDCLHGDDEWLCDLDNKVKVNPFQIDYLSEYPPVVVRRSSSRKLSEILSVRDIIYCNRGIVVESKYQPTYKACLCPSSYYGEKCQYQSDRITVHFRIQTRSSISRQTVFKFVLFLLDDNNTIISHEQINHMPYKQSLYKHLIYLPYLRSKSVENQLSVQIDAYRVTITDLTYESSWYFDVKLSFLPVNRLIIKLIVKEKNEEKQHTPIECSDVCVHGSCSIYQNSKRQLCLCHDGWAGKLCNKKSRNDTCTSNSCGKGAVCVTTAVENPICICPLGYTGYSCHARYNPCKSIQCANKGHCLPFDDRTLKYICACPEDYFGDECQYSSAKVSIQFPYIDILAVVIHFVDQNSLDAFVHRKRLLYRNIQPNKYLSIVYEKELYLSSFIYVQIFVDNNRFYGTYYLLAFLPNKTKSIVTSVKELDRCPYVNELLNFTSPLNGIKLYHRICHMNNKTLKCFHDDIYMCFCNSNRYADCLIFDHRIGNCSNNNECLNEGRCIDSAHNGIVTMVCICKECYYGSRCELSSAQYTLTLDALIGTEIQIGVSLNNQKLIIKLTFTIVLFIIIIGLISNTLSFITFSQPKTSENGCGFYLLCISIISQIVLIVLAARFFYLLITQISIKQNRSIIYIGCITLEFMLTFFTHIFDWLTACIAVERMVAVVGGIKFDKKQSRKISKLVVFILVLFIFTTTIHQPFFTRQLINDQYDRIWCVMRSSYTWLEKYETIINILHLLLPLIINLISACIIFTKVARIKTNISIRKRKNIKNSYYKTIRKQICLNKHLLTSPLIIILFRLPRLIFFIAFLFNFILCLKFSFQNYLYLVVYFISFIPFITSLGIFVWPSPLYLKELHNYLNHLKLKLLKGE</sequence>
<dbReference type="GO" id="GO:0016192">
    <property type="term" value="P:vesicle-mediated transport"/>
    <property type="evidence" value="ECO:0007669"/>
    <property type="project" value="UniProtKB-ARBA"/>
</dbReference>
<dbReference type="PROSITE" id="PS50262">
    <property type="entry name" value="G_PROTEIN_RECEP_F1_2"/>
    <property type="match status" value="1"/>
</dbReference>